<feature type="domain" description="Nicotinate phosphoribosyltransferase N-terminal" evidence="11">
    <location>
        <begin position="10"/>
        <end position="133"/>
    </location>
</feature>
<dbReference type="Pfam" id="PF04095">
    <property type="entry name" value="NAPRTase"/>
    <property type="match status" value="1"/>
</dbReference>
<dbReference type="Proteomes" id="UP000198964">
    <property type="component" value="Unassembled WGS sequence"/>
</dbReference>
<dbReference type="GO" id="GO:0004516">
    <property type="term" value="F:nicotinate phosphoribosyltransferase activity"/>
    <property type="evidence" value="ECO:0007669"/>
    <property type="project" value="UniProtKB-UniRule"/>
</dbReference>
<keyword evidence="7 9" id="KW-0808">Transferase</keyword>
<dbReference type="SUPFAM" id="SSF54675">
    <property type="entry name" value="Nicotinate/Quinolinate PRTase N-terminal domain-like"/>
    <property type="match status" value="1"/>
</dbReference>
<evidence type="ECO:0000256" key="3">
    <source>
        <dbReference type="ARBA" id="ARBA00013236"/>
    </source>
</evidence>
<dbReference type="NCBIfam" id="NF006695">
    <property type="entry name" value="PRK09243.1-2"/>
    <property type="match status" value="1"/>
</dbReference>
<evidence type="ECO:0000256" key="6">
    <source>
        <dbReference type="ARBA" id="ARBA00022642"/>
    </source>
</evidence>
<organism evidence="13 14">
    <name type="scientific">Sunxiuqinia elliptica</name>
    <dbReference type="NCBI Taxonomy" id="655355"/>
    <lineage>
        <taxon>Bacteria</taxon>
        <taxon>Pseudomonadati</taxon>
        <taxon>Bacteroidota</taxon>
        <taxon>Bacteroidia</taxon>
        <taxon>Marinilabiliales</taxon>
        <taxon>Prolixibacteraceae</taxon>
        <taxon>Sunxiuqinia</taxon>
    </lineage>
</organism>
<dbReference type="STRING" id="655355.SAMN05216283_10576"/>
<dbReference type="InterPro" id="IPR041619">
    <property type="entry name" value="NAPRTase_C"/>
</dbReference>
<dbReference type="NCBIfam" id="NF009131">
    <property type="entry name" value="PRK12484.1"/>
    <property type="match status" value="1"/>
</dbReference>
<evidence type="ECO:0000256" key="1">
    <source>
        <dbReference type="ARBA" id="ARBA00004952"/>
    </source>
</evidence>
<name>A0A1I2I3X8_9BACT</name>
<dbReference type="InterPro" id="IPR013785">
    <property type="entry name" value="Aldolase_TIM"/>
</dbReference>
<evidence type="ECO:0000313" key="14">
    <source>
        <dbReference type="Proteomes" id="UP000198964"/>
    </source>
</evidence>
<evidence type="ECO:0000256" key="8">
    <source>
        <dbReference type="ARBA" id="ARBA00048668"/>
    </source>
</evidence>
<dbReference type="InterPro" id="IPR041525">
    <property type="entry name" value="N/Namide_PRibTrfase"/>
</dbReference>
<dbReference type="PANTHER" id="PTHR11098">
    <property type="entry name" value="NICOTINATE PHOSPHORIBOSYLTRANSFERASE"/>
    <property type="match status" value="1"/>
</dbReference>
<dbReference type="EMBL" id="FONW01000005">
    <property type="protein sequence ID" value="SFF36333.1"/>
    <property type="molecule type" value="Genomic_DNA"/>
</dbReference>
<dbReference type="FunFam" id="3.20.20.70:FF:000076">
    <property type="entry name" value="Nicotinate phosphoribosyltransferase"/>
    <property type="match status" value="1"/>
</dbReference>
<dbReference type="InterPro" id="IPR007229">
    <property type="entry name" value="Nic_PRibTrfase-Fam"/>
</dbReference>
<keyword evidence="6 9" id="KW-0662">Pyridine nucleotide biosynthesis</keyword>
<proteinExistence type="inferred from homology"/>
<dbReference type="Gene3D" id="3.20.20.70">
    <property type="entry name" value="Aldolase class I"/>
    <property type="match status" value="1"/>
</dbReference>
<evidence type="ECO:0000256" key="7">
    <source>
        <dbReference type="ARBA" id="ARBA00022679"/>
    </source>
</evidence>
<dbReference type="InterPro" id="IPR006405">
    <property type="entry name" value="Nic_PRibTrfase_pncB"/>
</dbReference>
<dbReference type="EC" id="6.3.4.21" evidence="3 9"/>
<comment type="function">
    <text evidence="9">Catalyzes the first step in the biosynthesis of NAD from nicotinic acid, the ATP-dependent synthesis of beta-nicotinate D-ribonucleotide from nicotinate and 5-phospho-D-ribose 1-phosphate.</text>
</comment>
<dbReference type="Pfam" id="PF17956">
    <property type="entry name" value="NAPRTase_C"/>
    <property type="match status" value="1"/>
</dbReference>
<dbReference type="Pfam" id="PF17767">
    <property type="entry name" value="NAPRTase_N"/>
    <property type="match status" value="1"/>
</dbReference>
<keyword evidence="13" id="KW-0328">Glycosyltransferase</keyword>
<feature type="domain" description="Nicotinate phosphoribosyltransferase C-terminal" evidence="12">
    <location>
        <begin position="356"/>
        <end position="458"/>
    </location>
</feature>
<dbReference type="InterPro" id="IPR036068">
    <property type="entry name" value="Nicotinate_pribotase-like_C"/>
</dbReference>
<comment type="PTM">
    <text evidence="9">Transiently phosphorylated on a His residue during the reaction cycle. Phosphorylation strongly increases the affinity for substrates and increases the rate of nicotinate D-ribonucleotide production. Dephosphorylation regenerates the low-affinity form of the enzyme, leading to product release.</text>
</comment>
<dbReference type="PIRSF" id="PIRSF000484">
    <property type="entry name" value="NAPRT"/>
    <property type="match status" value="1"/>
</dbReference>
<evidence type="ECO:0000256" key="5">
    <source>
        <dbReference type="ARBA" id="ARBA00022598"/>
    </source>
</evidence>
<comment type="similarity">
    <text evidence="2 9">Belongs to the NAPRTase family.</text>
</comment>
<dbReference type="GO" id="GO:0047280">
    <property type="term" value="F:nicotinamide phosphoribosyltransferase activity"/>
    <property type="evidence" value="ECO:0007669"/>
    <property type="project" value="UniProtKB-ARBA"/>
</dbReference>
<dbReference type="Gene3D" id="3.20.140.10">
    <property type="entry name" value="nicotinate phosphoribosyltransferase"/>
    <property type="match status" value="1"/>
</dbReference>
<dbReference type="GO" id="GO:0005829">
    <property type="term" value="C:cytosol"/>
    <property type="evidence" value="ECO:0007669"/>
    <property type="project" value="TreeGrafter"/>
</dbReference>
<dbReference type="AlphaFoldDB" id="A0A1I2I3X8"/>
<accession>A0A1I2I3X8</accession>
<dbReference type="PANTHER" id="PTHR11098:SF1">
    <property type="entry name" value="NICOTINATE PHOSPHORIBOSYLTRANSFERASE"/>
    <property type="match status" value="1"/>
</dbReference>
<comment type="pathway">
    <text evidence="1 9">Cofactor biosynthesis; NAD(+) biosynthesis; nicotinate D-ribonucleotide from nicotinate: step 1/1.</text>
</comment>
<reference evidence="13 14" key="1">
    <citation type="submission" date="2016-10" db="EMBL/GenBank/DDBJ databases">
        <authorList>
            <person name="de Groot N.N."/>
        </authorList>
    </citation>
    <scope>NUCLEOTIDE SEQUENCE [LARGE SCALE GENOMIC DNA]</scope>
    <source>
        <strain evidence="13 14">CGMCC 1.9156</strain>
    </source>
</reference>
<gene>
    <name evidence="13" type="ORF">SAMN05216283_10576</name>
</gene>
<dbReference type="InterPro" id="IPR040727">
    <property type="entry name" value="NAPRTase_N"/>
</dbReference>
<dbReference type="CDD" id="cd01570">
    <property type="entry name" value="NAPRTase_A"/>
    <property type="match status" value="1"/>
</dbReference>
<dbReference type="GO" id="GO:0034355">
    <property type="term" value="P:NAD+ biosynthetic process via the salvage pathway"/>
    <property type="evidence" value="ECO:0007669"/>
    <property type="project" value="TreeGrafter"/>
</dbReference>
<evidence type="ECO:0000256" key="9">
    <source>
        <dbReference type="RuleBase" id="RU365100"/>
    </source>
</evidence>
<dbReference type="UniPathway" id="UPA00253">
    <property type="reaction ID" value="UER00457"/>
</dbReference>
<evidence type="ECO:0000256" key="2">
    <source>
        <dbReference type="ARBA" id="ARBA00010897"/>
    </source>
</evidence>
<protein>
    <recommendedName>
        <fullName evidence="3 9">Nicotinate phosphoribosyltransferase</fullName>
        <ecNumber evidence="3 9">6.3.4.21</ecNumber>
    </recommendedName>
</protein>
<dbReference type="NCBIfam" id="TIGR01513">
    <property type="entry name" value="NAPRTase_put"/>
    <property type="match status" value="1"/>
</dbReference>
<comment type="catalytic activity">
    <reaction evidence="8 9">
        <text>5-phospho-alpha-D-ribose 1-diphosphate + nicotinate + ATP + H2O = nicotinate beta-D-ribonucleotide + ADP + phosphate + diphosphate</text>
        <dbReference type="Rhea" id="RHEA:36163"/>
        <dbReference type="ChEBI" id="CHEBI:15377"/>
        <dbReference type="ChEBI" id="CHEBI:30616"/>
        <dbReference type="ChEBI" id="CHEBI:32544"/>
        <dbReference type="ChEBI" id="CHEBI:33019"/>
        <dbReference type="ChEBI" id="CHEBI:43474"/>
        <dbReference type="ChEBI" id="CHEBI:57502"/>
        <dbReference type="ChEBI" id="CHEBI:58017"/>
        <dbReference type="ChEBI" id="CHEBI:456216"/>
        <dbReference type="EC" id="6.3.4.21"/>
    </reaction>
</comment>
<keyword evidence="14" id="KW-1185">Reference proteome</keyword>
<evidence type="ECO:0000313" key="13">
    <source>
        <dbReference type="EMBL" id="SFF36333.1"/>
    </source>
</evidence>
<evidence type="ECO:0000259" key="12">
    <source>
        <dbReference type="Pfam" id="PF17956"/>
    </source>
</evidence>
<keyword evidence="5 9" id="KW-0436">Ligase</keyword>
<dbReference type="SUPFAM" id="SSF51690">
    <property type="entry name" value="Nicotinate/Quinolinate PRTase C-terminal domain-like"/>
    <property type="match status" value="1"/>
</dbReference>
<feature type="domain" description="Nicotinate/nicotinamide phosphoribosyltransferase" evidence="10">
    <location>
        <begin position="154"/>
        <end position="349"/>
    </location>
</feature>
<evidence type="ECO:0000259" key="10">
    <source>
        <dbReference type="Pfam" id="PF04095"/>
    </source>
</evidence>
<dbReference type="RefSeq" id="WP_170846943.1">
    <property type="nucleotide sequence ID" value="NZ_FONW01000005.1"/>
</dbReference>
<evidence type="ECO:0000256" key="4">
    <source>
        <dbReference type="ARBA" id="ARBA00022553"/>
    </source>
</evidence>
<evidence type="ECO:0000259" key="11">
    <source>
        <dbReference type="Pfam" id="PF17767"/>
    </source>
</evidence>
<sequence>MLPIQNNIGLYTDHYELTMAQGYFLSNRHLKRASFDYFFRKNPYKGSYVVFSGLSSLLEMIEAFHFSPEDCDYLLSIGFQSSFVDYLRTFRFQGNIHAVREGELVFPYEPTLRVEGTILETQLIETLLLNVLNFESLIATKASRIRLAAGDRILMEFGLRRAQGLGGVHASKAAVSGGFNSTSNVFSAYYFDLESSGTMAHSWIQSFDDELEAFRTYAKHYPDECTLLVDTYDTLKSGIPNAITVARELHQQGHELAAVRLDSGDLTYLSKKARRLLDDAGLQHVKIVASNQLDEIIIQSLLSQGAPIDIFGVGTSLAAGKEDAALDGVYKLAHFDGTPSIKVSENIAKMTLPGIKAIHRFVDQDGLFGADGISFADEPDYEFIHHPTDPHKQKEISKYTKESLIQEAMHDGKNILSKQTPAEVAQYTQKRLKQLTEEHKRFLNPHVYKVGISEKLQQNRNDLAKQYLKKDLF</sequence>
<keyword evidence="4" id="KW-0597">Phosphoprotein</keyword>